<proteinExistence type="predicted"/>
<dbReference type="KEGG" id="sla:SERLADRAFT_467936"/>
<dbReference type="AlphaFoldDB" id="F8NX33"/>
<reference evidence="1" key="1">
    <citation type="submission" date="2011-04" db="EMBL/GenBank/DDBJ databases">
        <title>Evolution of plant cell wall degrading machinery underlies the functional diversity of forest fungi.</title>
        <authorList>
            <consortium name="US DOE Joint Genome Institute (JGI-PGF)"/>
            <person name="Eastwood D.C."/>
            <person name="Floudas D."/>
            <person name="Binder M."/>
            <person name="Majcherczyk A."/>
            <person name="Schneider P."/>
            <person name="Aerts A."/>
            <person name="Asiegbu F.O."/>
            <person name="Baker S.E."/>
            <person name="Barry K."/>
            <person name="Bendiksby M."/>
            <person name="Blumentritt M."/>
            <person name="Coutinho P.M."/>
            <person name="Cullen D."/>
            <person name="Cullen D."/>
            <person name="Gathman A."/>
            <person name="Goodell B."/>
            <person name="Henrissat B."/>
            <person name="Ihrmark K."/>
            <person name="Kauserud H."/>
            <person name="Kohler A."/>
            <person name="LaButti K."/>
            <person name="Lapidus A."/>
            <person name="Lavin J.L."/>
            <person name="Lee Y.-H."/>
            <person name="Lindquist E."/>
            <person name="Lilly W."/>
            <person name="Lucas S."/>
            <person name="Morin E."/>
            <person name="Murat C."/>
            <person name="Oguiza J.A."/>
            <person name="Park J."/>
            <person name="Pisabarro A.G."/>
            <person name="Riley R."/>
            <person name="Rosling A."/>
            <person name="Salamov A."/>
            <person name="Schmidt O."/>
            <person name="Schmutz J."/>
            <person name="Skrede I."/>
            <person name="Stenlid J."/>
            <person name="Wiebenga A."/>
            <person name="Xie X."/>
            <person name="Kues U."/>
            <person name="Hibbett D.S."/>
            <person name="Hoffmeister D."/>
            <person name="Hogberg N."/>
            <person name="Martin F."/>
            <person name="Grigoriev I.V."/>
            <person name="Watkinson S.C."/>
        </authorList>
    </citation>
    <scope>NUCLEOTIDE SEQUENCE</scope>
    <source>
        <strain evidence="1">S7.9</strain>
    </source>
</reference>
<dbReference type="RefSeq" id="XP_007318527.1">
    <property type="nucleotide sequence ID" value="XM_007318465.1"/>
</dbReference>
<accession>F8NX33</accession>
<dbReference type="Proteomes" id="UP000008064">
    <property type="component" value="Unassembled WGS sequence"/>
</dbReference>
<dbReference type="EMBL" id="GL945434">
    <property type="protein sequence ID" value="EGO24508.1"/>
    <property type="molecule type" value="Genomic_DNA"/>
</dbReference>
<sequence>MDMVGENPVSSSPSSGWLLCTSVNNVIVLNSGHRGEVPSIKACLSLFKRRRIRDVRKSMGTERLLMAGVERRRYKSTSLGILQPDS</sequence>
<evidence type="ECO:0000313" key="1">
    <source>
        <dbReference type="EMBL" id="EGO24508.1"/>
    </source>
</evidence>
<organism>
    <name type="scientific">Serpula lacrymans var. lacrymans (strain S7.9)</name>
    <name type="common">Dry rot fungus</name>
    <dbReference type="NCBI Taxonomy" id="578457"/>
    <lineage>
        <taxon>Eukaryota</taxon>
        <taxon>Fungi</taxon>
        <taxon>Dikarya</taxon>
        <taxon>Basidiomycota</taxon>
        <taxon>Agaricomycotina</taxon>
        <taxon>Agaricomycetes</taxon>
        <taxon>Agaricomycetidae</taxon>
        <taxon>Boletales</taxon>
        <taxon>Coniophorineae</taxon>
        <taxon>Serpulaceae</taxon>
        <taxon>Serpula</taxon>
    </lineage>
</organism>
<protein>
    <submittedName>
        <fullName evidence="1">Uncharacterized protein</fullName>
    </submittedName>
</protein>
<gene>
    <name evidence="1" type="ORF">SERLADRAFT_467936</name>
</gene>
<dbReference type="GeneID" id="18819319"/>
<dbReference type="HOGENOM" id="CLU_2499266_0_0_1"/>
<name>F8NX33_SERL9</name>